<comment type="caution">
    <text evidence="1">The sequence shown here is derived from an EMBL/GenBank/DDBJ whole genome shotgun (WGS) entry which is preliminary data.</text>
</comment>
<evidence type="ECO:0000313" key="2">
    <source>
        <dbReference type="Proteomes" id="UP000003858"/>
    </source>
</evidence>
<evidence type="ECO:0000313" key="1">
    <source>
        <dbReference type="EMBL" id="EGU68772.1"/>
    </source>
</evidence>
<name>F9LVL0_STROR</name>
<sequence>MTDSNLKDYNNFYADLAQSAYRGRPNTLSRYNNAVNWTLIDYSQDIDDDDKIISGGKKLPHDGKVYLQPDPDLHTVEDTIKLQVGDPGGGIHQEEYPIKRYQKGLLTDEKAGFNAYYLTDTPTLTNDTTKTYMTIRGSDAISYENLNDWIDNDAKFALNHIHTPQA</sequence>
<dbReference type="EMBL" id="AFUB01000018">
    <property type="protein sequence ID" value="EGU68772.1"/>
    <property type="molecule type" value="Genomic_DNA"/>
</dbReference>
<protein>
    <submittedName>
        <fullName evidence="1">Uncharacterized protein</fullName>
    </submittedName>
</protein>
<gene>
    <name evidence="1" type="ORF">HMPREF9965_0648</name>
</gene>
<accession>F9LVL0</accession>
<dbReference type="Proteomes" id="UP000003858">
    <property type="component" value="Unassembled WGS sequence"/>
</dbReference>
<reference evidence="1 2" key="1">
    <citation type="submission" date="2011-05" db="EMBL/GenBank/DDBJ databases">
        <authorList>
            <person name="Durkin A.S."/>
            <person name="Radune D."/>
            <person name="Hostetler J."/>
            <person name="Torralba M."/>
            <person name="Gillis M."/>
            <person name="Methe B."/>
            <person name="Sutton G."/>
            <person name="Nelson K.E."/>
        </authorList>
    </citation>
    <scope>NUCLEOTIDE SEQUENCE [LARGE SCALE GENOMIC DNA]</scope>
    <source>
        <strain evidence="1 2">SK95</strain>
    </source>
</reference>
<organism evidence="1 2">
    <name type="scientific">Streptococcus mitis bv. 2 str. SK95</name>
    <dbReference type="NCBI Taxonomy" id="1000588"/>
    <lineage>
        <taxon>Bacteria</taxon>
        <taxon>Bacillati</taxon>
        <taxon>Bacillota</taxon>
        <taxon>Bacilli</taxon>
        <taxon>Lactobacillales</taxon>
        <taxon>Streptococcaceae</taxon>
        <taxon>Streptococcus</taxon>
    </lineage>
</organism>
<dbReference type="AlphaFoldDB" id="F9LVL0"/>
<proteinExistence type="predicted"/>
<feature type="non-terminal residue" evidence="1">
    <location>
        <position position="166"/>
    </location>
</feature>